<dbReference type="EMBL" id="AAKSZQ010000029">
    <property type="protein sequence ID" value="ECV1060092.1"/>
    <property type="molecule type" value="Genomic_DNA"/>
</dbReference>
<dbReference type="InterPro" id="IPR029044">
    <property type="entry name" value="Nucleotide-diphossugar_trans"/>
</dbReference>
<name>A0A6C7UVY3_CAMJU</name>
<accession>A0A6C7UVY3</accession>
<organism evidence="1">
    <name type="scientific">Campylobacter jejuni</name>
    <dbReference type="NCBI Taxonomy" id="197"/>
    <lineage>
        <taxon>Bacteria</taxon>
        <taxon>Pseudomonadati</taxon>
        <taxon>Campylobacterota</taxon>
        <taxon>Epsilonproteobacteria</taxon>
        <taxon>Campylobacterales</taxon>
        <taxon>Campylobacteraceae</taxon>
        <taxon>Campylobacter</taxon>
    </lineage>
</organism>
<dbReference type="SUPFAM" id="SSF53448">
    <property type="entry name" value="Nucleotide-diphospho-sugar transferases"/>
    <property type="match status" value="1"/>
</dbReference>
<dbReference type="Gene3D" id="3.90.550.10">
    <property type="entry name" value="Spore Coat Polysaccharide Biosynthesis Protein SpsA, Chain A"/>
    <property type="match status" value="1"/>
</dbReference>
<reference evidence="1" key="1">
    <citation type="submission" date="2019-09" db="EMBL/GenBank/DDBJ databases">
        <authorList>
            <consortium name="GenomeTrakr network: Whole genome sequencing for foodborne pathogen traceback"/>
        </authorList>
    </citation>
    <scope>NUCLEOTIDE SEQUENCE</scope>
    <source>
        <strain evidence="1">TTU_586</strain>
    </source>
</reference>
<comment type="caution">
    <text evidence="1">The sequence shown here is derived from an EMBL/GenBank/DDBJ whole genome shotgun (WGS) entry which is preliminary data.</text>
</comment>
<dbReference type="InterPro" id="IPR036412">
    <property type="entry name" value="HAD-like_sf"/>
</dbReference>
<dbReference type="Gene3D" id="3.40.50.1000">
    <property type="entry name" value="HAD superfamily/HAD-like"/>
    <property type="match status" value="1"/>
</dbReference>
<protein>
    <submittedName>
        <fullName evidence="1">Uncharacterized protein</fullName>
    </submittedName>
</protein>
<dbReference type="SUPFAM" id="SSF56784">
    <property type="entry name" value="HAD-like"/>
    <property type="match status" value="1"/>
</dbReference>
<evidence type="ECO:0000313" key="1">
    <source>
        <dbReference type="EMBL" id="ECV1060092.1"/>
    </source>
</evidence>
<sequence>MNLILPVAGKSSRFPGVKPKWLLIHPNGNLMITEAIKNLDLDIFKNIYIICLQEHYDKYQLKEPLYKQFKAIGCKDKLKIVILKEVTNSQPETVYRGIKQANIQGEIYIKDSDNAFIDRQIRGNCIASYDLNLMDVAQVANKSYIQIDDYGIVTNIVEKKVISSMFCVGGYGFNSADNFCKYYEKLSSYGDLYISHIIYQMILDGNVFSYSKVENYLDWGTLKNWNEYKAQFASIFIDIDGVLLKNSDPFFHPIWGEASKIEENVDILNKLYDSGKVNIILTTQRSLEWREITEKQLKREGIKYHQIIYNLYHAKTIIINDYANSNPYKSCDSINLRRDSTELKAMLEYVFKL</sequence>
<dbReference type="AlphaFoldDB" id="A0A6C7UVY3"/>
<proteinExistence type="predicted"/>
<gene>
    <name evidence="1" type="ORF">F2N15_07820</name>
</gene>
<dbReference type="InterPro" id="IPR023214">
    <property type="entry name" value="HAD_sf"/>
</dbReference>